<feature type="region of interest" description="Disordered" evidence="1">
    <location>
        <begin position="25"/>
        <end position="80"/>
    </location>
</feature>
<protein>
    <submittedName>
        <fullName evidence="2">Uncharacterized protein</fullName>
    </submittedName>
</protein>
<sequence length="80" mass="8497">MRTPHDGCTLKQDALPLSVLGALCSGERGSSPPASVPSPSESRDVPLRTIAGRRRWTPLTPDRETDGESDSSAVQKSPVQ</sequence>
<name>A0A4Z2J4X9_9TELE</name>
<feature type="compositionally biased region" description="Low complexity" evidence="1">
    <location>
        <begin position="30"/>
        <end position="40"/>
    </location>
</feature>
<feature type="compositionally biased region" description="Polar residues" evidence="1">
    <location>
        <begin position="70"/>
        <end position="80"/>
    </location>
</feature>
<dbReference type="EMBL" id="SRLO01000022">
    <property type="protein sequence ID" value="TNN85259.1"/>
    <property type="molecule type" value="Genomic_DNA"/>
</dbReference>
<accession>A0A4Z2J4X9</accession>
<gene>
    <name evidence="2" type="ORF">EYF80_004609</name>
</gene>
<evidence type="ECO:0000313" key="3">
    <source>
        <dbReference type="Proteomes" id="UP000314294"/>
    </source>
</evidence>
<dbReference type="Proteomes" id="UP000314294">
    <property type="component" value="Unassembled WGS sequence"/>
</dbReference>
<dbReference type="AlphaFoldDB" id="A0A4Z2J4X9"/>
<proteinExistence type="predicted"/>
<keyword evidence="3" id="KW-1185">Reference proteome</keyword>
<comment type="caution">
    <text evidence="2">The sequence shown here is derived from an EMBL/GenBank/DDBJ whole genome shotgun (WGS) entry which is preliminary data.</text>
</comment>
<reference evidence="2 3" key="1">
    <citation type="submission" date="2019-03" db="EMBL/GenBank/DDBJ databases">
        <title>First draft genome of Liparis tanakae, snailfish: a comprehensive survey of snailfish specific genes.</title>
        <authorList>
            <person name="Kim W."/>
            <person name="Song I."/>
            <person name="Jeong J.-H."/>
            <person name="Kim D."/>
            <person name="Kim S."/>
            <person name="Ryu S."/>
            <person name="Song J.Y."/>
            <person name="Lee S.K."/>
        </authorList>
    </citation>
    <scope>NUCLEOTIDE SEQUENCE [LARGE SCALE GENOMIC DNA]</scope>
    <source>
        <tissue evidence="2">Muscle</tissue>
    </source>
</reference>
<organism evidence="2 3">
    <name type="scientific">Liparis tanakae</name>
    <name type="common">Tanaka's snailfish</name>
    <dbReference type="NCBI Taxonomy" id="230148"/>
    <lineage>
        <taxon>Eukaryota</taxon>
        <taxon>Metazoa</taxon>
        <taxon>Chordata</taxon>
        <taxon>Craniata</taxon>
        <taxon>Vertebrata</taxon>
        <taxon>Euteleostomi</taxon>
        <taxon>Actinopterygii</taxon>
        <taxon>Neopterygii</taxon>
        <taxon>Teleostei</taxon>
        <taxon>Neoteleostei</taxon>
        <taxon>Acanthomorphata</taxon>
        <taxon>Eupercaria</taxon>
        <taxon>Perciformes</taxon>
        <taxon>Cottioidei</taxon>
        <taxon>Cottales</taxon>
        <taxon>Liparidae</taxon>
        <taxon>Liparis</taxon>
    </lineage>
</organism>
<evidence type="ECO:0000313" key="2">
    <source>
        <dbReference type="EMBL" id="TNN85259.1"/>
    </source>
</evidence>
<evidence type="ECO:0000256" key="1">
    <source>
        <dbReference type="SAM" id="MobiDB-lite"/>
    </source>
</evidence>